<evidence type="ECO:0000256" key="7">
    <source>
        <dbReference type="PROSITE-ProRule" id="PRU00283"/>
    </source>
</evidence>
<feature type="domain" description="Kinesin motor" evidence="11">
    <location>
        <begin position="24"/>
        <end position="346"/>
    </location>
</feature>
<feature type="binding site" evidence="7">
    <location>
        <begin position="110"/>
        <end position="117"/>
    </location>
    <ligand>
        <name>ATP</name>
        <dbReference type="ChEBI" id="CHEBI:30616"/>
    </ligand>
</feature>
<dbReference type="InterPro" id="IPR027640">
    <property type="entry name" value="Kinesin-like_fam"/>
</dbReference>
<evidence type="ECO:0000313" key="12">
    <source>
        <dbReference type="EnsemblPlants" id="QL11p046403:mrna"/>
    </source>
</evidence>
<keyword evidence="4 7" id="KW-0067">ATP-binding</keyword>
<evidence type="ECO:0000259" key="11">
    <source>
        <dbReference type="PROSITE" id="PS50067"/>
    </source>
</evidence>
<dbReference type="SMART" id="SM00129">
    <property type="entry name" value="KISc"/>
    <property type="match status" value="1"/>
</dbReference>
<dbReference type="Gramene" id="QL11p046403:mrna">
    <property type="protein sequence ID" value="QL11p046403:mrna"/>
    <property type="gene ID" value="QL11p046403"/>
</dbReference>
<dbReference type="RefSeq" id="XP_030942735.1">
    <property type="nucleotide sequence ID" value="XM_031086875.1"/>
</dbReference>
<keyword evidence="3 7" id="KW-0547">Nucleotide-binding</keyword>
<dbReference type="GeneID" id="115967746"/>
<organism evidence="12 13">
    <name type="scientific">Quercus lobata</name>
    <name type="common">Valley oak</name>
    <dbReference type="NCBI Taxonomy" id="97700"/>
    <lineage>
        <taxon>Eukaryota</taxon>
        <taxon>Viridiplantae</taxon>
        <taxon>Streptophyta</taxon>
        <taxon>Embryophyta</taxon>
        <taxon>Tracheophyta</taxon>
        <taxon>Spermatophyta</taxon>
        <taxon>Magnoliopsida</taxon>
        <taxon>eudicotyledons</taxon>
        <taxon>Gunneridae</taxon>
        <taxon>Pentapetalae</taxon>
        <taxon>rosids</taxon>
        <taxon>fabids</taxon>
        <taxon>Fagales</taxon>
        <taxon>Fagaceae</taxon>
        <taxon>Quercus</taxon>
    </lineage>
</organism>
<dbReference type="GO" id="GO:0007018">
    <property type="term" value="P:microtubule-based movement"/>
    <property type="evidence" value="ECO:0007669"/>
    <property type="project" value="InterPro"/>
</dbReference>
<dbReference type="InterPro" id="IPR021881">
    <property type="entry name" value="NACK_C"/>
</dbReference>
<dbReference type="EnsemblPlants" id="QL11p046403:mrna">
    <property type="protein sequence ID" value="QL11p046403:mrna"/>
    <property type="gene ID" value="QL11p046403"/>
</dbReference>
<comment type="similarity">
    <text evidence="1">Belongs to the TRAFAC class myosin-kinesin ATPase superfamily. Kinesin family. KIN-7 subfamily.</text>
</comment>
<reference evidence="12 13" key="1">
    <citation type="journal article" date="2016" name="G3 (Bethesda)">
        <title>First Draft Assembly and Annotation of the Genome of a California Endemic Oak Quercus lobata Nee (Fagaceae).</title>
        <authorList>
            <person name="Sork V.L."/>
            <person name="Fitz-Gibbon S.T."/>
            <person name="Puiu D."/>
            <person name="Crepeau M."/>
            <person name="Gugger P.F."/>
            <person name="Sherman R."/>
            <person name="Stevens K."/>
            <person name="Langley C.H."/>
            <person name="Pellegrini M."/>
            <person name="Salzberg S.L."/>
        </authorList>
    </citation>
    <scope>NUCLEOTIDE SEQUENCE [LARGE SCALE GENOMIC DNA]</scope>
    <source>
        <strain evidence="12 13">cv. SW786</strain>
    </source>
</reference>
<gene>
    <name evidence="12" type="primary">LOC115967746</name>
</gene>
<keyword evidence="13" id="KW-1185">Reference proteome</keyword>
<keyword evidence="2 8" id="KW-0493">Microtubule</keyword>
<dbReference type="AlphaFoldDB" id="A0A7N2MZT3"/>
<evidence type="ECO:0000256" key="10">
    <source>
        <dbReference type="SAM" id="MobiDB-lite"/>
    </source>
</evidence>
<dbReference type="InterPro" id="IPR001752">
    <property type="entry name" value="Kinesin_motor_dom"/>
</dbReference>
<dbReference type="PANTHER" id="PTHR47968">
    <property type="entry name" value="CENTROMERE PROTEIN E"/>
    <property type="match status" value="1"/>
</dbReference>
<dbReference type="GO" id="GO:0005874">
    <property type="term" value="C:microtubule"/>
    <property type="evidence" value="ECO:0007669"/>
    <property type="project" value="UniProtKB-KW"/>
</dbReference>
<dbReference type="GO" id="GO:0008017">
    <property type="term" value="F:microtubule binding"/>
    <property type="evidence" value="ECO:0007669"/>
    <property type="project" value="InterPro"/>
</dbReference>
<dbReference type="PRINTS" id="PR00380">
    <property type="entry name" value="KINESINHEAVY"/>
</dbReference>
<dbReference type="Gene3D" id="3.40.850.10">
    <property type="entry name" value="Kinesin motor domain"/>
    <property type="match status" value="1"/>
</dbReference>
<feature type="coiled-coil region" evidence="9">
    <location>
        <begin position="355"/>
        <end position="426"/>
    </location>
</feature>
<dbReference type="Pfam" id="PF11995">
    <property type="entry name" value="DUF3490"/>
    <property type="match status" value="1"/>
</dbReference>
<dbReference type="CDD" id="cd01374">
    <property type="entry name" value="KISc_CENP_E"/>
    <property type="match status" value="1"/>
</dbReference>
<evidence type="ECO:0000256" key="1">
    <source>
        <dbReference type="ARBA" id="ARBA00007310"/>
    </source>
</evidence>
<dbReference type="InterPro" id="IPR036961">
    <property type="entry name" value="Kinesin_motor_dom_sf"/>
</dbReference>
<dbReference type="GO" id="GO:0003777">
    <property type="term" value="F:microtubule motor activity"/>
    <property type="evidence" value="ECO:0007669"/>
    <property type="project" value="InterPro"/>
</dbReference>
<dbReference type="InterPro" id="IPR027417">
    <property type="entry name" value="P-loop_NTPase"/>
</dbReference>
<evidence type="ECO:0000256" key="5">
    <source>
        <dbReference type="ARBA" id="ARBA00023054"/>
    </source>
</evidence>
<dbReference type="Pfam" id="PF00225">
    <property type="entry name" value="Kinesin"/>
    <property type="match status" value="1"/>
</dbReference>
<name>A0A7N2MZT3_QUELO</name>
<dbReference type="GO" id="GO:0005524">
    <property type="term" value="F:ATP binding"/>
    <property type="evidence" value="ECO:0007669"/>
    <property type="project" value="UniProtKB-UniRule"/>
</dbReference>
<evidence type="ECO:0000256" key="4">
    <source>
        <dbReference type="ARBA" id="ARBA00022840"/>
    </source>
</evidence>
<feature type="region of interest" description="Disordered" evidence="10">
    <location>
        <begin position="427"/>
        <end position="476"/>
    </location>
</feature>
<dbReference type="OrthoDB" id="3176171at2759"/>
<keyword evidence="6 7" id="KW-0505">Motor protein</keyword>
<proteinExistence type="inferred from homology"/>
<keyword evidence="5 9" id="KW-0175">Coiled coil</keyword>
<evidence type="ECO:0000256" key="6">
    <source>
        <dbReference type="ARBA" id="ARBA00023175"/>
    </source>
</evidence>
<dbReference type="InterPro" id="IPR019821">
    <property type="entry name" value="Kinesin_motor_CS"/>
</dbReference>
<dbReference type="PROSITE" id="PS00411">
    <property type="entry name" value="KINESIN_MOTOR_1"/>
    <property type="match status" value="1"/>
</dbReference>
<feature type="compositionally biased region" description="Basic and acidic residues" evidence="10">
    <location>
        <begin position="666"/>
        <end position="687"/>
    </location>
</feature>
<dbReference type="OMA" id="WETCYIS"/>
<reference evidence="12" key="2">
    <citation type="submission" date="2021-01" db="UniProtKB">
        <authorList>
            <consortium name="EnsemblPlants"/>
        </authorList>
    </citation>
    <scope>IDENTIFICATION</scope>
</reference>
<dbReference type="RefSeq" id="XP_030942736.1">
    <property type="nucleotide sequence ID" value="XM_031086876.1"/>
</dbReference>
<accession>A0A7N2MZT3</accession>
<evidence type="ECO:0000256" key="9">
    <source>
        <dbReference type="SAM" id="Coils"/>
    </source>
</evidence>
<dbReference type="PANTHER" id="PTHR47968:SF18">
    <property type="entry name" value="KINESIN-LIKE PROTEIN KIN-7F"/>
    <property type="match status" value="1"/>
</dbReference>
<dbReference type="PROSITE" id="PS50067">
    <property type="entry name" value="KINESIN_MOTOR_2"/>
    <property type="match status" value="1"/>
</dbReference>
<evidence type="ECO:0000313" key="13">
    <source>
        <dbReference type="Proteomes" id="UP000594261"/>
    </source>
</evidence>
<protein>
    <recommendedName>
        <fullName evidence="8">Kinesin-like protein</fullName>
    </recommendedName>
</protein>
<feature type="compositionally biased region" description="Polar residues" evidence="10">
    <location>
        <begin position="434"/>
        <end position="446"/>
    </location>
</feature>
<dbReference type="EMBL" id="LRBV02000011">
    <property type="status" value="NOT_ANNOTATED_CDS"/>
    <property type="molecule type" value="Genomic_DNA"/>
</dbReference>
<dbReference type="Proteomes" id="UP000594261">
    <property type="component" value="Chromosome 11"/>
</dbReference>
<dbReference type="InParanoid" id="A0A7N2MZT3"/>
<sequence>MGAIGGEELMKWEKMQGLSGREEKILVLVRLRPLSEKEVASSEAADWECINDTTILYRNTLREGSTFPSAYSFDRVFRGDCATRQVYEEGAKEIALSVVNGINSSIFAYGQTSSGKTYTMVGITEYTVADIFDYVHRHEERAFAVKFSAIEIYNEAVRDLLSTDHTPLRLLDDPERGTVVEKVTEEVLRDWNHLKELLSICEAQRQIGETLLNERSSRSHQIIRLTIESSAREFLGKGNSTTLAASVNFIDLAGSERASQALSAGARLKEGCHINRSLLTLGTVIRKLSKGRHGHINYRDSKLTRILQPCLGGNARTAIICTLSPARSHVEQTRNTLLFACCAKEVTTKAQVNVVMSDKALVKHLQKELARLESELRSPAPPTSTSDYSALLRKKDLQIEKMEKEIRELTKQRDLAESRIEDLLRMVGNEKNSRQASISDHPTSQAGDMWDDDCSVSESESPSVADPNYSNGGVRKFNNPHYFDVDSVSNSEDPYCQIGDNTEDNSLSDATSSLSIGKKFVRSNLSQNQGETSEDPDDYCKEVRCIEMEESRNSKNPEFRAVRPGENNQTLALRSSRDGDVTGQGMMLTPVNRNGEVSKIPNGLPYGALEQKFHNVQISIDSLNSPNPSGTSLQVMEAGMMSSGSLKLTRSWSCRANFMAGSSSPEKTERIERTPPNGFEKDFPGRPEGLQRKFPLLTYGSNAASLSRNNSQSSIGSAFMDDLRSQSIRTSADGEITSIQTFVTGLKEMAKLDYEKQLVDGQVQETGPKVDKFGKDVKDVGVDPKLLALETPQDWPVEFEKQQRMILELWKTCNVSLVHRTYFFLLFKGDPTDSIYLGVELRRLSFLKETFSHGNHIVERGQTLTMASSMKALRRERAMLSKLMQKRFSEEERKRLFHRWGIALNSKRRRLQLANQLWSNTNDMNHIIESAAIVAKLIRFVEQGRALKEMFGLSFTPSNARRKSFSWKNSKASLL</sequence>
<evidence type="ECO:0000256" key="8">
    <source>
        <dbReference type="RuleBase" id="RU000394"/>
    </source>
</evidence>
<evidence type="ECO:0000256" key="2">
    <source>
        <dbReference type="ARBA" id="ARBA00022701"/>
    </source>
</evidence>
<dbReference type="KEGG" id="qlo:115967746"/>
<evidence type="ECO:0000256" key="3">
    <source>
        <dbReference type="ARBA" id="ARBA00022741"/>
    </source>
</evidence>
<dbReference type="FunFam" id="3.40.850.10:FF:000016">
    <property type="entry name" value="Kinesin-like protein"/>
    <property type="match status" value="1"/>
</dbReference>
<dbReference type="FunCoup" id="A0A7N2MZT3">
    <property type="interactions" value="475"/>
</dbReference>
<dbReference type="SUPFAM" id="SSF52540">
    <property type="entry name" value="P-loop containing nucleoside triphosphate hydrolases"/>
    <property type="match status" value="1"/>
</dbReference>
<feature type="region of interest" description="Disordered" evidence="10">
    <location>
        <begin position="660"/>
        <end position="687"/>
    </location>
</feature>